<organism evidence="1 2">
    <name type="scientific">Geomicrobium sediminis</name>
    <dbReference type="NCBI Taxonomy" id="1347788"/>
    <lineage>
        <taxon>Bacteria</taxon>
        <taxon>Bacillati</taxon>
        <taxon>Bacillota</taxon>
        <taxon>Bacilli</taxon>
        <taxon>Bacillales</taxon>
        <taxon>Geomicrobium</taxon>
    </lineage>
</organism>
<dbReference type="Proteomes" id="UP000741863">
    <property type="component" value="Unassembled WGS sequence"/>
</dbReference>
<keyword evidence="2" id="KW-1185">Reference proteome</keyword>
<dbReference type="SUPFAM" id="SSF54523">
    <property type="entry name" value="Pili subunits"/>
    <property type="match status" value="1"/>
</dbReference>
<evidence type="ECO:0000313" key="1">
    <source>
        <dbReference type="EMBL" id="MBM7633688.1"/>
    </source>
</evidence>
<gene>
    <name evidence="1" type="ORF">JOD17_002784</name>
</gene>
<comment type="caution">
    <text evidence="1">The sequence shown here is derived from an EMBL/GenBank/DDBJ whole genome shotgun (WGS) entry which is preliminary data.</text>
</comment>
<accession>A0ABS2PFS9</accession>
<evidence type="ECO:0000313" key="2">
    <source>
        <dbReference type="Proteomes" id="UP000741863"/>
    </source>
</evidence>
<proteinExistence type="predicted"/>
<sequence length="96" mass="11062">MFLHPYIEMAIVLLIVSICAFVSVANSTELMKQQATDAFIEQFVTDLYFAQQQAMANSQTVHVHVQTEAVFTKGELQCLSWEHWRKRERSVCLEVP</sequence>
<reference evidence="1 2" key="1">
    <citation type="submission" date="2021-01" db="EMBL/GenBank/DDBJ databases">
        <title>Genomic Encyclopedia of Type Strains, Phase IV (KMG-IV): sequencing the most valuable type-strain genomes for metagenomic binning, comparative biology and taxonomic classification.</title>
        <authorList>
            <person name="Goeker M."/>
        </authorList>
    </citation>
    <scope>NUCLEOTIDE SEQUENCE [LARGE SCALE GENOMIC DNA]</scope>
    <source>
        <strain evidence="1 2">DSM 25540</strain>
    </source>
</reference>
<protein>
    <submittedName>
        <fullName evidence="1">Tfp pilus assembly protein FimT</fullName>
    </submittedName>
</protein>
<name>A0ABS2PFS9_9BACL</name>
<dbReference type="InterPro" id="IPR045584">
    <property type="entry name" value="Pilin-like"/>
</dbReference>
<dbReference type="EMBL" id="JAFBEC010000008">
    <property type="protein sequence ID" value="MBM7633688.1"/>
    <property type="molecule type" value="Genomic_DNA"/>
</dbReference>
<dbReference type="RefSeq" id="WP_204698396.1">
    <property type="nucleotide sequence ID" value="NZ_JAFBEC010000008.1"/>
</dbReference>